<keyword evidence="6" id="KW-1185">Reference proteome</keyword>
<comment type="caution">
    <text evidence="5">The sequence shown here is derived from an EMBL/GenBank/DDBJ whole genome shotgun (WGS) entry which is preliminary data.</text>
</comment>
<accession>A0A4Z0M1N4</accession>
<feature type="DNA-binding region" description="H-T-H motif" evidence="2">
    <location>
        <begin position="46"/>
        <end position="65"/>
    </location>
</feature>
<feature type="compositionally biased region" description="Low complexity" evidence="3">
    <location>
        <begin position="1"/>
        <end position="13"/>
    </location>
</feature>
<dbReference type="AlphaFoldDB" id="A0A4Z0M1N4"/>
<feature type="region of interest" description="Disordered" evidence="3">
    <location>
        <begin position="1"/>
        <end position="24"/>
    </location>
</feature>
<dbReference type="RefSeq" id="WP_135443507.1">
    <property type="nucleotide sequence ID" value="NZ_SRLE01000007.1"/>
</dbReference>
<proteinExistence type="predicted"/>
<evidence type="ECO:0000259" key="4">
    <source>
        <dbReference type="PROSITE" id="PS50977"/>
    </source>
</evidence>
<sequence length="198" mass="21891">MTQATSKAATKAPAKPPARTRRTRTRQALGEALLQLLTEKSFDRITVRDITARADIGYATFFRHYPDKETLLEDLVADEIDRLLSMAVPIVFTVDTLASAQALCAYMWEGRQLWSALLTGGAATRLKAEFVDQAQALAADLAREHAWLPGDLNVVFAVSATVEILAWWLKQEAPPPVEEIATVLDRLVIAPSTQFKQD</sequence>
<evidence type="ECO:0000313" key="5">
    <source>
        <dbReference type="EMBL" id="TGD73390.1"/>
    </source>
</evidence>
<dbReference type="InterPro" id="IPR009057">
    <property type="entry name" value="Homeodomain-like_sf"/>
</dbReference>
<dbReference type="PANTHER" id="PTHR43479">
    <property type="entry name" value="ACREF/ENVCD OPERON REPRESSOR-RELATED"/>
    <property type="match status" value="1"/>
</dbReference>
<dbReference type="PROSITE" id="PS50977">
    <property type="entry name" value="HTH_TETR_2"/>
    <property type="match status" value="1"/>
</dbReference>
<dbReference type="PANTHER" id="PTHR43479:SF7">
    <property type="entry name" value="TETR-FAMILY TRANSCRIPTIONAL REGULATOR"/>
    <property type="match status" value="1"/>
</dbReference>
<feature type="domain" description="HTH tetR-type" evidence="4">
    <location>
        <begin position="23"/>
        <end position="83"/>
    </location>
</feature>
<dbReference type="OrthoDB" id="5705802at2"/>
<evidence type="ECO:0000313" key="6">
    <source>
        <dbReference type="Proteomes" id="UP000298050"/>
    </source>
</evidence>
<protein>
    <submittedName>
        <fullName evidence="5">TetR/AcrR family transcriptional regulator</fullName>
    </submittedName>
</protein>
<dbReference type="EMBL" id="SRLE01000007">
    <property type="protein sequence ID" value="TGD73390.1"/>
    <property type="molecule type" value="Genomic_DNA"/>
</dbReference>
<dbReference type="Proteomes" id="UP000298050">
    <property type="component" value="Unassembled WGS sequence"/>
</dbReference>
<dbReference type="Pfam" id="PF00440">
    <property type="entry name" value="TetR_N"/>
    <property type="match status" value="1"/>
</dbReference>
<evidence type="ECO:0000256" key="2">
    <source>
        <dbReference type="PROSITE-ProRule" id="PRU00335"/>
    </source>
</evidence>
<dbReference type="InterPro" id="IPR001647">
    <property type="entry name" value="HTH_TetR"/>
</dbReference>
<dbReference type="InterPro" id="IPR050624">
    <property type="entry name" value="HTH-type_Tx_Regulator"/>
</dbReference>
<evidence type="ECO:0000256" key="3">
    <source>
        <dbReference type="SAM" id="MobiDB-lite"/>
    </source>
</evidence>
<gene>
    <name evidence="5" type="ORF">E4634_10170</name>
</gene>
<dbReference type="SUPFAM" id="SSF46689">
    <property type="entry name" value="Homeodomain-like"/>
    <property type="match status" value="1"/>
</dbReference>
<organism evidence="5 6">
    <name type="scientific">Mangrovimicrobium sediminis</name>
    <dbReference type="NCBI Taxonomy" id="2562682"/>
    <lineage>
        <taxon>Bacteria</taxon>
        <taxon>Pseudomonadati</taxon>
        <taxon>Pseudomonadota</taxon>
        <taxon>Gammaproteobacteria</taxon>
        <taxon>Cellvibrionales</taxon>
        <taxon>Halieaceae</taxon>
        <taxon>Mangrovimicrobium</taxon>
    </lineage>
</organism>
<keyword evidence="1 2" id="KW-0238">DNA-binding</keyword>
<evidence type="ECO:0000256" key="1">
    <source>
        <dbReference type="ARBA" id="ARBA00023125"/>
    </source>
</evidence>
<dbReference type="Gene3D" id="1.10.357.10">
    <property type="entry name" value="Tetracycline Repressor, domain 2"/>
    <property type="match status" value="1"/>
</dbReference>
<dbReference type="GO" id="GO:0003677">
    <property type="term" value="F:DNA binding"/>
    <property type="evidence" value="ECO:0007669"/>
    <property type="project" value="UniProtKB-UniRule"/>
</dbReference>
<reference evidence="5 6" key="1">
    <citation type="submission" date="2019-04" db="EMBL/GenBank/DDBJ databases">
        <title>Taxonomy of novel Haliea sp. from mangrove soil of West Coast of India.</title>
        <authorList>
            <person name="Verma A."/>
            <person name="Kumar P."/>
            <person name="Krishnamurthi S."/>
        </authorList>
    </citation>
    <scope>NUCLEOTIDE SEQUENCE [LARGE SCALE GENOMIC DNA]</scope>
    <source>
        <strain evidence="5 6">SAOS-164</strain>
    </source>
</reference>
<name>A0A4Z0M1N4_9GAMM</name>